<evidence type="ECO:0000313" key="1">
    <source>
        <dbReference type="EMBL" id="KTT98693.1"/>
    </source>
</evidence>
<dbReference type="CDD" id="cd08054">
    <property type="entry name" value="gp6"/>
    <property type="match status" value="1"/>
</dbReference>
<gene>
    <name evidence="1" type="ORF">SB4_10615</name>
</gene>
<dbReference type="RefSeq" id="WP_058752534.1">
    <property type="nucleotide sequence ID" value="NZ_LDTE01000063.1"/>
</dbReference>
<evidence type="ECO:0000313" key="2">
    <source>
        <dbReference type="Proteomes" id="UP000074072"/>
    </source>
</evidence>
<dbReference type="Proteomes" id="UP000074072">
    <property type="component" value="Unassembled WGS sequence"/>
</dbReference>
<comment type="caution">
    <text evidence="1">The sequence shown here is derived from an EMBL/GenBank/DDBJ whole genome shotgun (WGS) entry which is preliminary data.</text>
</comment>
<name>A0A147ISZ3_9SPHN</name>
<dbReference type="PATRIC" id="fig|33051.4.peg.2875"/>
<accession>A0A147ISZ3</accession>
<dbReference type="Gene3D" id="1.10.3230.30">
    <property type="entry name" value="Phage gp6-like head-tail connector protein"/>
    <property type="match status" value="1"/>
</dbReference>
<dbReference type="OrthoDB" id="7577111at2"/>
<protein>
    <submittedName>
        <fullName evidence="1">Uncharacterized protein</fullName>
    </submittedName>
</protein>
<sequence>MLITQSELQEWLRIDAGTDPNAIQMLVESGADIVEHLTSRRIRPYTDSDGKLVTPIVPTALKHAIAVHVAAHFDDRAGDATAAMTTITRLCAPFRVFSL</sequence>
<dbReference type="AlphaFoldDB" id="A0A147ISZ3"/>
<dbReference type="EMBL" id="LDTE01000063">
    <property type="protein sequence ID" value="KTT98693.1"/>
    <property type="molecule type" value="Genomic_DNA"/>
</dbReference>
<proteinExistence type="predicted"/>
<reference evidence="1 2" key="1">
    <citation type="journal article" date="2016" name="Front. Microbiol.">
        <title>Genomic Resource of Rice Seed Associated Bacteria.</title>
        <authorList>
            <person name="Midha S."/>
            <person name="Bansal K."/>
            <person name="Sharma S."/>
            <person name="Kumar N."/>
            <person name="Patil P.P."/>
            <person name="Chaudhry V."/>
            <person name="Patil P.B."/>
        </authorList>
    </citation>
    <scope>NUCLEOTIDE SEQUENCE [LARGE SCALE GENOMIC DNA]</scope>
    <source>
        <strain evidence="1 2">SB4</strain>
    </source>
</reference>
<organism evidence="1 2">
    <name type="scientific">Sphingomonas sanguinis</name>
    <dbReference type="NCBI Taxonomy" id="33051"/>
    <lineage>
        <taxon>Bacteria</taxon>
        <taxon>Pseudomonadati</taxon>
        <taxon>Pseudomonadota</taxon>
        <taxon>Alphaproteobacteria</taxon>
        <taxon>Sphingomonadales</taxon>
        <taxon>Sphingomonadaceae</taxon>
        <taxon>Sphingomonas</taxon>
    </lineage>
</organism>